<name>A0A6J6MY56_9ZZZZ</name>
<dbReference type="AlphaFoldDB" id="A0A6J6MY56"/>
<dbReference type="PROSITE" id="PS51296">
    <property type="entry name" value="RIESKE"/>
    <property type="match status" value="1"/>
</dbReference>
<evidence type="ECO:0000256" key="2">
    <source>
        <dbReference type="ARBA" id="ARBA00022723"/>
    </source>
</evidence>
<keyword evidence="3" id="KW-0408">Iron</keyword>
<dbReference type="EMBL" id="CAEZWW010000136">
    <property type="protein sequence ID" value="CAB4678782.1"/>
    <property type="molecule type" value="Genomic_DNA"/>
</dbReference>
<protein>
    <submittedName>
        <fullName evidence="6">Unannotated protein</fullName>
    </submittedName>
</protein>
<dbReference type="CDD" id="cd03467">
    <property type="entry name" value="Rieske"/>
    <property type="match status" value="1"/>
</dbReference>
<keyword evidence="4" id="KW-0411">Iron-sulfur</keyword>
<dbReference type="SUPFAM" id="SSF50022">
    <property type="entry name" value="ISP domain"/>
    <property type="match status" value="1"/>
</dbReference>
<dbReference type="InterPro" id="IPR006311">
    <property type="entry name" value="TAT_signal"/>
</dbReference>
<gene>
    <name evidence="6" type="ORF">UFOPK2310_01082</name>
</gene>
<evidence type="ECO:0000256" key="3">
    <source>
        <dbReference type="ARBA" id="ARBA00023004"/>
    </source>
</evidence>
<accession>A0A6J6MY56</accession>
<dbReference type="InterPro" id="IPR017941">
    <property type="entry name" value="Rieske_2Fe-2S"/>
</dbReference>
<evidence type="ECO:0000259" key="5">
    <source>
        <dbReference type="PROSITE" id="PS51296"/>
    </source>
</evidence>
<keyword evidence="1" id="KW-0001">2Fe-2S</keyword>
<evidence type="ECO:0000256" key="4">
    <source>
        <dbReference type="ARBA" id="ARBA00023014"/>
    </source>
</evidence>
<dbReference type="InterPro" id="IPR019546">
    <property type="entry name" value="TAT_signal_bac_arc"/>
</dbReference>
<organism evidence="6">
    <name type="scientific">freshwater metagenome</name>
    <dbReference type="NCBI Taxonomy" id="449393"/>
    <lineage>
        <taxon>unclassified sequences</taxon>
        <taxon>metagenomes</taxon>
        <taxon>ecological metagenomes</taxon>
    </lineage>
</organism>
<dbReference type="GO" id="GO:0046872">
    <property type="term" value="F:metal ion binding"/>
    <property type="evidence" value="ECO:0007669"/>
    <property type="project" value="UniProtKB-KW"/>
</dbReference>
<dbReference type="InterPro" id="IPR036922">
    <property type="entry name" value="Rieske_2Fe-2S_sf"/>
</dbReference>
<feature type="domain" description="Rieske" evidence="5">
    <location>
        <begin position="47"/>
        <end position="139"/>
    </location>
</feature>
<dbReference type="Gene3D" id="2.102.10.10">
    <property type="entry name" value="Rieske [2Fe-2S] iron-sulphur domain"/>
    <property type="match status" value="1"/>
</dbReference>
<dbReference type="GO" id="GO:0051537">
    <property type="term" value="F:2 iron, 2 sulfur cluster binding"/>
    <property type="evidence" value="ECO:0007669"/>
    <property type="project" value="UniProtKB-KW"/>
</dbReference>
<keyword evidence="2" id="KW-0479">Metal-binding</keyword>
<dbReference type="NCBIfam" id="TIGR01409">
    <property type="entry name" value="TAT_signal_seq"/>
    <property type="match status" value="1"/>
</dbReference>
<proteinExistence type="predicted"/>
<reference evidence="6" key="1">
    <citation type="submission" date="2020-05" db="EMBL/GenBank/DDBJ databases">
        <authorList>
            <person name="Chiriac C."/>
            <person name="Salcher M."/>
            <person name="Ghai R."/>
            <person name="Kavagutti S V."/>
        </authorList>
    </citation>
    <scope>NUCLEOTIDE SEQUENCE</scope>
</reference>
<dbReference type="PROSITE" id="PS51318">
    <property type="entry name" value="TAT"/>
    <property type="match status" value="1"/>
</dbReference>
<evidence type="ECO:0000256" key="1">
    <source>
        <dbReference type="ARBA" id="ARBA00022714"/>
    </source>
</evidence>
<evidence type="ECO:0000313" key="6">
    <source>
        <dbReference type="EMBL" id="CAB4678782.1"/>
    </source>
</evidence>
<sequence length="140" mass="14291">MEQTRRQFLTGACALVGTGLGAALLADSADAATGIKRKKNGQVAVTVAQIPGLQQVDGVVNLGTVKGIPTAVVCTGPSTYIALNLRCPHAGVTVRDTGSEWLCPAHGSQFEIDGAFISGPAGRALAPVRSRLRNGILTVG</sequence>
<dbReference type="Pfam" id="PF00355">
    <property type="entry name" value="Rieske"/>
    <property type="match status" value="1"/>
</dbReference>